<dbReference type="OrthoDB" id="2013475at2759"/>
<feature type="compositionally biased region" description="Basic and acidic residues" evidence="1">
    <location>
        <begin position="380"/>
        <end position="394"/>
    </location>
</feature>
<dbReference type="EMBL" id="BFEA01000007">
    <property type="protein sequence ID" value="GBG59865.1"/>
    <property type="molecule type" value="Genomic_DNA"/>
</dbReference>
<accession>A0A388JPZ8</accession>
<evidence type="ECO:0000313" key="2">
    <source>
        <dbReference type="EMBL" id="GBG59865.1"/>
    </source>
</evidence>
<organism evidence="2 3">
    <name type="scientific">Chara braunii</name>
    <name type="common">Braun's stonewort</name>
    <dbReference type="NCBI Taxonomy" id="69332"/>
    <lineage>
        <taxon>Eukaryota</taxon>
        <taxon>Viridiplantae</taxon>
        <taxon>Streptophyta</taxon>
        <taxon>Charophyceae</taxon>
        <taxon>Charales</taxon>
        <taxon>Characeae</taxon>
        <taxon>Chara</taxon>
    </lineage>
</organism>
<dbReference type="InterPro" id="IPR012337">
    <property type="entry name" value="RNaseH-like_sf"/>
</dbReference>
<feature type="compositionally biased region" description="Low complexity" evidence="1">
    <location>
        <begin position="405"/>
        <end position="419"/>
    </location>
</feature>
<sequence>MKKALVIRRPAEMRFGTAYMMLERLYDQREGLDTLVSSERWARVQWVGDARERMPYVRRLCRDDGFWRDVKRVMDIMGPVYKFLRDLDRDCSSPTGLWDLEAILRQRLRSLDLLDVDRDTMMDIVRDRVEPMVKQRAEQRVRKRVDERVEQRVDQRMRDVVEVTVDVTLDQRGDRGMEESACVVPSDRHSGESIIRDVVTCGRTEQRLDTDHGVGDRLGLDGIGRDRGDRACIRDTGIPPPQDTFPSSHDVITRRTFYGIPPLPLRTSLPPSTSTRAEIHLGRSTTPGVGGGHPATYGRAPSLAHTIPLSSSSGSTSPPLTSARARLPLHVSGASTSRTDKGIQPPRSPLGMPPLPARLSTAIQVVDNVMMSRAGRKRRRDEDDGCEHAREGRVRRGTKRRRARPPGTSRGRGRPPLSG</sequence>
<dbReference type="AlphaFoldDB" id="A0A388JPZ8"/>
<feature type="compositionally biased region" description="Basic residues" evidence="1">
    <location>
        <begin position="395"/>
        <end position="404"/>
    </location>
</feature>
<feature type="region of interest" description="Disordered" evidence="1">
    <location>
        <begin position="371"/>
        <end position="419"/>
    </location>
</feature>
<proteinExistence type="predicted"/>
<keyword evidence="3" id="KW-1185">Reference proteome</keyword>
<evidence type="ECO:0000313" key="3">
    <source>
        <dbReference type="Proteomes" id="UP000265515"/>
    </source>
</evidence>
<dbReference type="SUPFAM" id="SSF53098">
    <property type="entry name" value="Ribonuclease H-like"/>
    <property type="match status" value="1"/>
</dbReference>
<feature type="region of interest" description="Disordered" evidence="1">
    <location>
        <begin position="330"/>
        <end position="354"/>
    </location>
</feature>
<comment type="caution">
    <text evidence="2">The sequence shown here is derived from an EMBL/GenBank/DDBJ whole genome shotgun (WGS) entry which is preliminary data.</text>
</comment>
<evidence type="ECO:0000256" key="1">
    <source>
        <dbReference type="SAM" id="MobiDB-lite"/>
    </source>
</evidence>
<name>A0A388JPZ8_CHABU</name>
<protein>
    <submittedName>
        <fullName evidence="2">Uncharacterized protein</fullName>
    </submittedName>
</protein>
<dbReference type="Proteomes" id="UP000265515">
    <property type="component" value="Unassembled WGS sequence"/>
</dbReference>
<gene>
    <name evidence="2" type="ORF">CBR_g66672</name>
</gene>
<reference evidence="2 3" key="1">
    <citation type="journal article" date="2018" name="Cell">
        <title>The Chara Genome: Secondary Complexity and Implications for Plant Terrestrialization.</title>
        <authorList>
            <person name="Nishiyama T."/>
            <person name="Sakayama H."/>
            <person name="Vries J.D."/>
            <person name="Buschmann H."/>
            <person name="Saint-Marcoux D."/>
            <person name="Ullrich K.K."/>
            <person name="Haas F.B."/>
            <person name="Vanderstraeten L."/>
            <person name="Becker D."/>
            <person name="Lang D."/>
            <person name="Vosolsobe S."/>
            <person name="Rombauts S."/>
            <person name="Wilhelmsson P.K.I."/>
            <person name="Janitza P."/>
            <person name="Kern R."/>
            <person name="Heyl A."/>
            <person name="Rumpler F."/>
            <person name="Villalobos L.I.A.C."/>
            <person name="Clay J.M."/>
            <person name="Skokan R."/>
            <person name="Toyoda A."/>
            <person name="Suzuki Y."/>
            <person name="Kagoshima H."/>
            <person name="Schijlen E."/>
            <person name="Tajeshwar N."/>
            <person name="Catarino B."/>
            <person name="Hetherington A.J."/>
            <person name="Saltykova A."/>
            <person name="Bonnot C."/>
            <person name="Breuninger H."/>
            <person name="Symeonidi A."/>
            <person name="Radhakrishnan G.V."/>
            <person name="Van Nieuwerburgh F."/>
            <person name="Deforce D."/>
            <person name="Chang C."/>
            <person name="Karol K.G."/>
            <person name="Hedrich R."/>
            <person name="Ulvskov P."/>
            <person name="Glockner G."/>
            <person name="Delwiche C.F."/>
            <person name="Petrasek J."/>
            <person name="Van de Peer Y."/>
            <person name="Friml J."/>
            <person name="Beilby M."/>
            <person name="Dolan L."/>
            <person name="Kohara Y."/>
            <person name="Sugano S."/>
            <person name="Fujiyama A."/>
            <person name="Delaux P.-M."/>
            <person name="Quint M."/>
            <person name="TheiBen G."/>
            <person name="Hagemann M."/>
            <person name="Harholt J."/>
            <person name="Dunand C."/>
            <person name="Zachgo S."/>
            <person name="Langdale J."/>
            <person name="Maumus F."/>
            <person name="Straeten D.V.D."/>
            <person name="Gould S.B."/>
            <person name="Rensing S.A."/>
        </authorList>
    </citation>
    <scope>NUCLEOTIDE SEQUENCE [LARGE SCALE GENOMIC DNA]</scope>
    <source>
        <strain evidence="2 3">S276</strain>
    </source>
</reference>
<dbReference type="Gramene" id="GBG59865">
    <property type="protein sequence ID" value="GBG59865"/>
    <property type="gene ID" value="CBR_g66672"/>
</dbReference>